<gene>
    <name evidence="10" type="ORF">M2272_004423</name>
</gene>
<evidence type="ECO:0000313" key="10">
    <source>
        <dbReference type="EMBL" id="MDH6197767.1"/>
    </source>
</evidence>
<dbReference type="InterPro" id="IPR027417">
    <property type="entry name" value="P-loop_NTPase"/>
</dbReference>
<sequence>MTAAPGTAEPSTAETDIAAIEARGIRKRYGACEVLRGIDLTVGRGQVVCLLGPSGSGKSTFLRCLNHLEKLDGGKVFLEGELIGYTRRRGRLHELKPKDVSRQTMRMGMVFQRFNLFSHMTALQNVMEAPVGVARRKPAEAEADAKRLLDRVGLAEHYRSYPRQLSGGQQQRVAIARALAMQPSVMLFDEPTSALDPELVGDVLEVMRDLAKSGMTMIVVTHEIGFAREVADEIVFMDDGVVIEQGAPDSVLNQPQHARTRAFLNKVL</sequence>
<keyword evidence="3" id="KW-0813">Transport</keyword>
<dbReference type="InterPro" id="IPR003593">
    <property type="entry name" value="AAA+_ATPase"/>
</dbReference>
<accession>A0ABT6L486</accession>
<evidence type="ECO:0000256" key="7">
    <source>
        <dbReference type="ARBA" id="ARBA00022970"/>
    </source>
</evidence>
<comment type="similarity">
    <text evidence="2">Belongs to the ABC transporter superfamily.</text>
</comment>
<keyword evidence="11" id="KW-1185">Reference proteome</keyword>
<evidence type="ECO:0000256" key="8">
    <source>
        <dbReference type="ARBA" id="ARBA00023136"/>
    </source>
</evidence>
<dbReference type="InterPro" id="IPR050086">
    <property type="entry name" value="MetN_ABC_transporter-like"/>
</dbReference>
<dbReference type="Pfam" id="PF00005">
    <property type="entry name" value="ABC_tran"/>
    <property type="match status" value="1"/>
</dbReference>
<dbReference type="GO" id="GO:0005524">
    <property type="term" value="F:ATP binding"/>
    <property type="evidence" value="ECO:0007669"/>
    <property type="project" value="UniProtKB-KW"/>
</dbReference>
<evidence type="ECO:0000313" key="11">
    <source>
        <dbReference type="Proteomes" id="UP001160130"/>
    </source>
</evidence>
<dbReference type="EMBL" id="JARXVE010000008">
    <property type="protein sequence ID" value="MDH6197767.1"/>
    <property type="molecule type" value="Genomic_DNA"/>
</dbReference>
<proteinExistence type="inferred from homology"/>
<evidence type="ECO:0000259" key="9">
    <source>
        <dbReference type="PROSITE" id="PS50893"/>
    </source>
</evidence>
<protein>
    <submittedName>
        <fullName evidence="10">Polar amino acid transport system ATP-binding protein</fullName>
    </submittedName>
</protein>
<dbReference type="RefSeq" id="WP_280834369.1">
    <property type="nucleotide sequence ID" value="NZ_JARXVE010000008.1"/>
</dbReference>
<evidence type="ECO:0000256" key="2">
    <source>
        <dbReference type="ARBA" id="ARBA00005417"/>
    </source>
</evidence>
<dbReference type="PANTHER" id="PTHR43166:SF9">
    <property type="entry name" value="GLUTAMATE_ASPARTATE IMPORT ATP-BINDING PROTEIN GLTL"/>
    <property type="match status" value="1"/>
</dbReference>
<keyword evidence="4" id="KW-1003">Cell membrane</keyword>
<keyword evidence="8" id="KW-0472">Membrane</keyword>
<keyword evidence="5" id="KW-0547">Nucleotide-binding</keyword>
<evidence type="ECO:0000256" key="1">
    <source>
        <dbReference type="ARBA" id="ARBA00004202"/>
    </source>
</evidence>
<dbReference type="SUPFAM" id="SSF52540">
    <property type="entry name" value="P-loop containing nucleoside triphosphate hydrolases"/>
    <property type="match status" value="1"/>
</dbReference>
<dbReference type="Gene3D" id="3.40.50.300">
    <property type="entry name" value="P-loop containing nucleotide triphosphate hydrolases"/>
    <property type="match status" value="1"/>
</dbReference>
<evidence type="ECO:0000256" key="6">
    <source>
        <dbReference type="ARBA" id="ARBA00022840"/>
    </source>
</evidence>
<evidence type="ECO:0000256" key="4">
    <source>
        <dbReference type="ARBA" id="ARBA00022475"/>
    </source>
</evidence>
<comment type="caution">
    <text evidence="10">The sequence shown here is derived from an EMBL/GenBank/DDBJ whole genome shotgun (WGS) entry which is preliminary data.</text>
</comment>
<dbReference type="PROSITE" id="PS50893">
    <property type="entry name" value="ABC_TRANSPORTER_2"/>
    <property type="match status" value="1"/>
</dbReference>
<dbReference type="SMART" id="SM00382">
    <property type="entry name" value="AAA"/>
    <property type="match status" value="1"/>
</dbReference>
<keyword evidence="7" id="KW-0029">Amino-acid transport</keyword>
<dbReference type="PROSITE" id="PS00211">
    <property type="entry name" value="ABC_TRANSPORTER_1"/>
    <property type="match status" value="1"/>
</dbReference>
<dbReference type="InterPro" id="IPR030679">
    <property type="entry name" value="ABC_ATPase_HisP-typ"/>
</dbReference>
<dbReference type="CDD" id="cd03262">
    <property type="entry name" value="ABC_HisP_GlnQ"/>
    <property type="match status" value="1"/>
</dbReference>
<dbReference type="PIRSF" id="PIRSF039085">
    <property type="entry name" value="ABC_ATPase_HisP"/>
    <property type="match status" value="1"/>
</dbReference>
<feature type="domain" description="ABC transporter" evidence="9">
    <location>
        <begin position="20"/>
        <end position="264"/>
    </location>
</feature>
<dbReference type="InterPro" id="IPR017871">
    <property type="entry name" value="ABC_transporter-like_CS"/>
</dbReference>
<keyword evidence="6 10" id="KW-0067">ATP-binding</keyword>
<dbReference type="Proteomes" id="UP001160130">
    <property type="component" value="Unassembled WGS sequence"/>
</dbReference>
<organism evidence="10 11">
    <name type="scientific">Mycolicibacterium frederiksbergense</name>
    <dbReference type="NCBI Taxonomy" id="117567"/>
    <lineage>
        <taxon>Bacteria</taxon>
        <taxon>Bacillati</taxon>
        <taxon>Actinomycetota</taxon>
        <taxon>Actinomycetes</taxon>
        <taxon>Mycobacteriales</taxon>
        <taxon>Mycobacteriaceae</taxon>
        <taxon>Mycolicibacterium</taxon>
    </lineage>
</organism>
<evidence type="ECO:0000256" key="5">
    <source>
        <dbReference type="ARBA" id="ARBA00022741"/>
    </source>
</evidence>
<dbReference type="PANTHER" id="PTHR43166">
    <property type="entry name" value="AMINO ACID IMPORT ATP-BINDING PROTEIN"/>
    <property type="match status" value="1"/>
</dbReference>
<evidence type="ECO:0000256" key="3">
    <source>
        <dbReference type="ARBA" id="ARBA00022448"/>
    </source>
</evidence>
<dbReference type="InterPro" id="IPR003439">
    <property type="entry name" value="ABC_transporter-like_ATP-bd"/>
</dbReference>
<comment type="subcellular location">
    <subcellularLocation>
        <location evidence="1">Cell membrane</location>
        <topology evidence="1">Peripheral membrane protein</topology>
    </subcellularLocation>
</comment>
<reference evidence="10 11" key="1">
    <citation type="submission" date="2023-04" db="EMBL/GenBank/DDBJ databases">
        <title>Forest soil microbial communities from Buena Vista Peninsula, Colon Province, Panama.</title>
        <authorList>
            <person name="Bouskill N."/>
        </authorList>
    </citation>
    <scope>NUCLEOTIDE SEQUENCE [LARGE SCALE GENOMIC DNA]</scope>
    <source>
        <strain evidence="10 11">AC80</strain>
    </source>
</reference>
<name>A0ABT6L486_9MYCO</name>